<evidence type="ECO:0000256" key="1">
    <source>
        <dbReference type="SAM" id="SignalP"/>
    </source>
</evidence>
<dbReference type="AlphaFoldDB" id="A0A9W7EPE6"/>
<evidence type="ECO:0000313" key="2">
    <source>
        <dbReference type="EMBL" id="GMH85160.1"/>
    </source>
</evidence>
<protein>
    <recommendedName>
        <fullName evidence="4">1-alkyl-2-acetylglycerophosphocholine esterase</fullName>
    </recommendedName>
</protein>
<dbReference type="Gene3D" id="3.40.50.1820">
    <property type="entry name" value="alpha/beta hydrolase"/>
    <property type="match status" value="1"/>
</dbReference>
<dbReference type="Pfam" id="PF03403">
    <property type="entry name" value="PAF-AH_p_II"/>
    <property type="match status" value="1"/>
</dbReference>
<name>A0A9W7EPE6_9STRA</name>
<accession>A0A9W7EPE6</accession>
<dbReference type="SUPFAM" id="SSF53474">
    <property type="entry name" value="alpha/beta-Hydrolases"/>
    <property type="match status" value="1"/>
</dbReference>
<dbReference type="EMBL" id="BRXY01000299">
    <property type="protein sequence ID" value="GMH85160.1"/>
    <property type="molecule type" value="Genomic_DNA"/>
</dbReference>
<sequence>MYLKLLLLFLSLLFLAEETHTYNVGYTARTLQVKSTSVPLAIWSPTFKTASASSSPAIYDYSISVSRIAKLLIGLPLPTFPFMLKKFSIPSRPLDASYAVLNCAEIAHSSPRPLVIVSHGYLGSRFDLTLFCEKLASAGNVVCAPEFPESLSASYDTNWNSEEERVTREAIVDRAIDTLRSSYNISSIGFLGHSLGTGLTMNYPGDGPRCVIAGFRGLTSASSNSKLLVVASDKDSVCPGSYIRERVKEAEEASPNVESLFSHNFNHISYLSEATNDGMVEFLSPLLPIAKSLKIPLLDFDVYSDVKDSNECAEETIPVVVKFFSDSFKF</sequence>
<reference evidence="3" key="1">
    <citation type="journal article" date="2023" name="Commun. Biol.">
        <title>Genome analysis of Parmales, the sister group of diatoms, reveals the evolutionary specialization of diatoms from phago-mixotrophs to photoautotrophs.</title>
        <authorList>
            <person name="Ban H."/>
            <person name="Sato S."/>
            <person name="Yoshikawa S."/>
            <person name="Yamada K."/>
            <person name="Nakamura Y."/>
            <person name="Ichinomiya M."/>
            <person name="Sato N."/>
            <person name="Blanc-Mathieu R."/>
            <person name="Endo H."/>
            <person name="Kuwata A."/>
            <person name="Ogata H."/>
        </authorList>
    </citation>
    <scope>NUCLEOTIDE SEQUENCE [LARGE SCALE GENOMIC DNA]</scope>
    <source>
        <strain evidence="3">NIES 3701</strain>
    </source>
</reference>
<evidence type="ECO:0000313" key="3">
    <source>
        <dbReference type="Proteomes" id="UP001165085"/>
    </source>
</evidence>
<feature type="signal peptide" evidence="1">
    <location>
        <begin position="1"/>
        <end position="21"/>
    </location>
</feature>
<evidence type="ECO:0008006" key="4">
    <source>
        <dbReference type="Google" id="ProtNLM"/>
    </source>
</evidence>
<comment type="caution">
    <text evidence="2">The sequence shown here is derived from an EMBL/GenBank/DDBJ whole genome shotgun (WGS) entry which is preliminary data.</text>
</comment>
<dbReference type="InterPro" id="IPR029058">
    <property type="entry name" value="AB_hydrolase_fold"/>
</dbReference>
<gene>
    <name evidence="2" type="ORF">TrST_g2781</name>
</gene>
<keyword evidence="3" id="KW-1185">Reference proteome</keyword>
<proteinExistence type="predicted"/>
<dbReference type="Proteomes" id="UP001165085">
    <property type="component" value="Unassembled WGS sequence"/>
</dbReference>
<keyword evidence="1" id="KW-0732">Signal</keyword>
<dbReference type="OrthoDB" id="568099at2759"/>
<organism evidence="2 3">
    <name type="scientific">Triparma strigata</name>
    <dbReference type="NCBI Taxonomy" id="1606541"/>
    <lineage>
        <taxon>Eukaryota</taxon>
        <taxon>Sar</taxon>
        <taxon>Stramenopiles</taxon>
        <taxon>Ochrophyta</taxon>
        <taxon>Bolidophyceae</taxon>
        <taxon>Parmales</taxon>
        <taxon>Triparmaceae</taxon>
        <taxon>Triparma</taxon>
    </lineage>
</organism>
<feature type="chain" id="PRO_5040899732" description="1-alkyl-2-acetylglycerophosphocholine esterase" evidence="1">
    <location>
        <begin position="22"/>
        <end position="330"/>
    </location>
</feature>